<gene>
    <name evidence="2" type="ORF">FUAX_41570</name>
</gene>
<feature type="transmembrane region" description="Helical" evidence="1">
    <location>
        <begin position="6"/>
        <end position="23"/>
    </location>
</feature>
<evidence type="ECO:0000313" key="3">
    <source>
        <dbReference type="Proteomes" id="UP001348817"/>
    </source>
</evidence>
<proteinExistence type="predicted"/>
<keyword evidence="1" id="KW-0472">Membrane</keyword>
<name>A0AAU9DKE5_9BACT</name>
<reference evidence="2 3" key="1">
    <citation type="submission" date="2021-12" db="EMBL/GenBank/DDBJ databases">
        <title>Genome sequencing of bacteria with rrn-lacking chromosome and rrn-plasmid.</title>
        <authorList>
            <person name="Anda M."/>
            <person name="Iwasaki W."/>
        </authorList>
    </citation>
    <scope>NUCLEOTIDE SEQUENCE [LARGE SCALE GENOMIC DNA]</scope>
    <source>
        <strain evidence="2 3">DSM 100852</strain>
        <plasmid evidence="2 3">pFA1</plasmid>
    </source>
</reference>
<dbReference type="AlphaFoldDB" id="A0AAU9DKE5"/>
<dbReference type="Proteomes" id="UP001348817">
    <property type="component" value="Plasmid pFA1"/>
</dbReference>
<keyword evidence="1" id="KW-0812">Transmembrane</keyword>
<evidence type="ECO:0000313" key="2">
    <source>
        <dbReference type="EMBL" id="BDD11725.1"/>
    </source>
</evidence>
<keyword evidence="3" id="KW-1185">Reference proteome</keyword>
<dbReference type="KEGG" id="fax:FUAX_41570"/>
<protein>
    <submittedName>
        <fullName evidence="2">Uncharacterized protein</fullName>
    </submittedName>
</protein>
<geneLocation type="plasmid" evidence="2 3">
    <name>pFA1</name>
</geneLocation>
<sequence length="41" mass="5011">MKKIDVLYAMSIHIYAFIRSFLYSKGMDKQKRYFVGFFNRP</sequence>
<keyword evidence="1" id="KW-1133">Transmembrane helix</keyword>
<dbReference type="EMBL" id="AP025315">
    <property type="protein sequence ID" value="BDD11725.1"/>
    <property type="molecule type" value="Genomic_DNA"/>
</dbReference>
<accession>A0AAU9DKE5</accession>
<evidence type="ECO:0000256" key="1">
    <source>
        <dbReference type="SAM" id="Phobius"/>
    </source>
</evidence>
<organism evidence="2 3">
    <name type="scientific">Fulvitalea axinellae</name>
    <dbReference type="NCBI Taxonomy" id="1182444"/>
    <lineage>
        <taxon>Bacteria</taxon>
        <taxon>Pseudomonadati</taxon>
        <taxon>Bacteroidota</taxon>
        <taxon>Cytophagia</taxon>
        <taxon>Cytophagales</taxon>
        <taxon>Persicobacteraceae</taxon>
        <taxon>Fulvitalea</taxon>
    </lineage>
</organism>
<keyword evidence="2" id="KW-0614">Plasmid</keyword>